<keyword evidence="3" id="KW-1185">Reference proteome</keyword>
<name>A0A0S3PXQ1_9BRAD</name>
<evidence type="ECO:0000313" key="3">
    <source>
        <dbReference type="Proteomes" id="UP000236884"/>
    </source>
</evidence>
<evidence type="ECO:0000313" key="2">
    <source>
        <dbReference type="EMBL" id="BAT60685.1"/>
    </source>
</evidence>
<organism evidence="2 3">
    <name type="scientific">Variibacter gotjawalensis</name>
    <dbReference type="NCBI Taxonomy" id="1333996"/>
    <lineage>
        <taxon>Bacteria</taxon>
        <taxon>Pseudomonadati</taxon>
        <taxon>Pseudomonadota</taxon>
        <taxon>Alphaproteobacteria</taxon>
        <taxon>Hyphomicrobiales</taxon>
        <taxon>Nitrobacteraceae</taxon>
        <taxon>Variibacter</taxon>
    </lineage>
</organism>
<accession>A0A0S3PXQ1</accession>
<dbReference type="Proteomes" id="UP000236884">
    <property type="component" value="Chromosome"/>
</dbReference>
<evidence type="ECO:0000256" key="1">
    <source>
        <dbReference type="SAM" id="SignalP"/>
    </source>
</evidence>
<feature type="signal peptide" evidence="1">
    <location>
        <begin position="1"/>
        <end position="20"/>
    </location>
</feature>
<gene>
    <name evidence="2" type="ORF">GJW-30_1_03234</name>
</gene>
<feature type="chain" id="PRO_5006615868" evidence="1">
    <location>
        <begin position="21"/>
        <end position="116"/>
    </location>
</feature>
<protein>
    <submittedName>
        <fullName evidence="2">Uncharacterized protein</fullName>
    </submittedName>
</protein>
<sequence length="116" mass="13056">MRKLLTTFTVLLATASVAFAQNFSEPQRNAMEKIAQAFAGVQVCTRYVINERMVNLIGIRFNMPISDPAVMKYVEERAIFHRKRIQGRSEDDICGSMTRLYGPEGTDAKGLVVAKR</sequence>
<keyword evidence="1" id="KW-0732">Signal</keyword>
<dbReference type="AlphaFoldDB" id="A0A0S3PXQ1"/>
<dbReference type="KEGG" id="vgo:GJW-30_1_03234"/>
<reference evidence="2 3" key="1">
    <citation type="submission" date="2015-08" db="EMBL/GenBank/DDBJ databases">
        <title>Investigation of the bacterial diversity of lava forest soil.</title>
        <authorList>
            <person name="Lee J.S."/>
        </authorList>
    </citation>
    <scope>NUCLEOTIDE SEQUENCE [LARGE SCALE GENOMIC DNA]</scope>
    <source>
        <strain evidence="2 3">GJW-30</strain>
    </source>
</reference>
<dbReference type="EMBL" id="AP014946">
    <property type="protein sequence ID" value="BAT60685.1"/>
    <property type="molecule type" value="Genomic_DNA"/>
</dbReference>
<proteinExistence type="predicted"/>
<dbReference type="OrthoDB" id="9988610at2"/>
<dbReference type="RefSeq" id="WP_130364535.1">
    <property type="nucleotide sequence ID" value="NZ_AP014946.1"/>
</dbReference>